<keyword evidence="9 14" id="KW-0406">Ion transport</keyword>
<accession>A0A419VVJ5</accession>
<dbReference type="RefSeq" id="WP_120275560.1">
    <property type="nucleotide sequence ID" value="NZ_RAPN01000005.1"/>
</dbReference>
<name>A0A419VVJ5_9BACT</name>
<feature type="transmembrane region" description="Helical" evidence="14">
    <location>
        <begin position="370"/>
        <end position="387"/>
    </location>
</feature>
<sequence length="481" mass="52210">MITVFVLYLVVLMGIVYYSSGRSKTNEDYVIGGKKISGFSLALSERATGESAWLLLGLTGHAYAEGWSAIWVAVGCVLGILFLWFFMAAPLQHYAAKTQALTVPGLFSYRFPGSEKKTGIISSVIIIFFFILYIAAQFSGAGKIFHDTFGIDPFWGMVIGSLLVTVYTMLGGFITVVATDAFQAVLMVVTCVVLPIIAFFVYAEYNPGGMDMAALRTETLPADYSAAGWLFILNGLSWAFGYTGQPQLLTRMMAMRNRKETLQARGLAVVWTILAYGGAFLIGIIGFRLVQMGLVGDSAAALADDSEKILPVMVVTLLNPILAGILLSGAVSAMMSTASSQLMVASSAISEDLFANLSQKQLDEKRMLRINKWLTLLVGLFAFLLAISMEDTVYGLVSYAWSGIGAAFGPAVLMLLFWKRFSRAGLYASLITGTVSAVVWKTFLGDITGVSERLASYVLAFICALFFSILFPEKKESCNEF</sequence>
<dbReference type="PROSITE" id="PS50283">
    <property type="entry name" value="NA_SOLUT_SYMP_3"/>
    <property type="match status" value="1"/>
</dbReference>
<keyword evidence="6 14" id="KW-0769">Symport</keyword>
<protein>
    <recommendedName>
        <fullName evidence="14">Sodium/proline symporter</fullName>
    </recommendedName>
    <alternativeName>
        <fullName evidence="14">Proline permease</fullName>
    </alternativeName>
</protein>
<evidence type="ECO:0000256" key="1">
    <source>
        <dbReference type="ARBA" id="ARBA00004651"/>
    </source>
</evidence>
<dbReference type="InterPro" id="IPR038377">
    <property type="entry name" value="Na/Glc_symporter_sf"/>
</dbReference>
<dbReference type="Gene3D" id="1.20.1730.10">
    <property type="entry name" value="Sodium/glucose cotransporter"/>
    <property type="match status" value="1"/>
</dbReference>
<feature type="transmembrane region" description="Helical" evidence="14">
    <location>
        <begin position="184"/>
        <end position="203"/>
    </location>
</feature>
<proteinExistence type="inferred from homology"/>
<comment type="subcellular location">
    <subcellularLocation>
        <location evidence="1 14">Cell membrane</location>
        <topology evidence="1 14">Multi-pass membrane protein</topology>
    </subcellularLocation>
</comment>
<evidence type="ECO:0000313" key="16">
    <source>
        <dbReference type="Proteomes" id="UP000283387"/>
    </source>
</evidence>
<keyword evidence="4 14" id="KW-1003">Cell membrane</keyword>
<keyword evidence="10 14" id="KW-0472">Membrane</keyword>
<evidence type="ECO:0000256" key="3">
    <source>
        <dbReference type="ARBA" id="ARBA00022448"/>
    </source>
</evidence>
<dbReference type="InterPro" id="IPR011851">
    <property type="entry name" value="Na/Pro_symporter"/>
</dbReference>
<dbReference type="EMBL" id="RAPN01000005">
    <property type="protein sequence ID" value="RKD86190.1"/>
    <property type="molecule type" value="Genomic_DNA"/>
</dbReference>
<dbReference type="AlphaFoldDB" id="A0A419VVJ5"/>
<feature type="transmembrane region" description="Helical" evidence="14">
    <location>
        <begin position="454"/>
        <end position="471"/>
    </location>
</feature>
<dbReference type="NCBIfam" id="TIGR00813">
    <property type="entry name" value="sss"/>
    <property type="match status" value="1"/>
</dbReference>
<keyword evidence="3 14" id="KW-0813">Transport</keyword>
<evidence type="ECO:0000256" key="10">
    <source>
        <dbReference type="ARBA" id="ARBA00023136"/>
    </source>
</evidence>
<evidence type="ECO:0000256" key="12">
    <source>
        <dbReference type="ARBA" id="ARBA00033708"/>
    </source>
</evidence>
<evidence type="ECO:0000256" key="13">
    <source>
        <dbReference type="RuleBase" id="RU362091"/>
    </source>
</evidence>
<evidence type="ECO:0000256" key="9">
    <source>
        <dbReference type="ARBA" id="ARBA00023065"/>
    </source>
</evidence>
<evidence type="ECO:0000256" key="8">
    <source>
        <dbReference type="ARBA" id="ARBA00023053"/>
    </source>
</evidence>
<dbReference type="GO" id="GO:0015824">
    <property type="term" value="P:proline transport"/>
    <property type="evidence" value="ECO:0007669"/>
    <property type="project" value="UniProtKB-UniRule"/>
</dbReference>
<keyword evidence="8 14" id="KW-0915">Sodium</keyword>
<dbReference type="GO" id="GO:0005298">
    <property type="term" value="F:proline:sodium symporter activity"/>
    <property type="evidence" value="ECO:0007669"/>
    <property type="project" value="UniProtKB-UniRule"/>
</dbReference>
<dbReference type="CDD" id="cd11475">
    <property type="entry name" value="SLC5sbd_PutP"/>
    <property type="match status" value="1"/>
</dbReference>
<comment type="similarity">
    <text evidence="2 13">Belongs to the sodium:solute symporter (SSF) (TC 2.A.21) family.</text>
</comment>
<comment type="caution">
    <text evidence="15">The sequence shown here is derived from an EMBL/GenBank/DDBJ whole genome shotgun (WGS) entry which is preliminary data.</text>
</comment>
<dbReference type="OrthoDB" id="9814523at2"/>
<feature type="transmembrane region" description="Helical" evidence="14">
    <location>
        <begin position="425"/>
        <end position="442"/>
    </location>
</feature>
<dbReference type="Proteomes" id="UP000283387">
    <property type="component" value="Unassembled WGS sequence"/>
</dbReference>
<feature type="transmembrane region" description="Helical" evidence="14">
    <location>
        <begin position="154"/>
        <end position="177"/>
    </location>
</feature>
<feature type="transmembrane region" description="Helical" evidence="14">
    <location>
        <begin position="399"/>
        <end position="418"/>
    </location>
</feature>
<feature type="transmembrane region" description="Helical" evidence="14">
    <location>
        <begin position="309"/>
        <end position="333"/>
    </location>
</feature>
<reference evidence="15 16" key="1">
    <citation type="submission" date="2018-09" db="EMBL/GenBank/DDBJ databases">
        <title>Genomic Encyclopedia of Archaeal and Bacterial Type Strains, Phase II (KMG-II): from individual species to whole genera.</title>
        <authorList>
            <person name="Goeker M."/>
        </authorList>
    </citation>
    <scope>NUCLEOTIDE SEQUENCE [LARGE SCALE GENOMIC DNA]</scope>
    <source>
        <strain evidence="15 16">DSM 27148</strain>
    </source>
</reference>
<evidence type="ECO:0000256" key="5">
    <source>
        <dbReference type="ARBA" id="ARBA00022692"/>
    </source>
</evidence>
<dbReference type="GO" id="GO:0031402">
    <property type="term" value="F:sodium ion binding"/>
    <property type="evidence" value="ECO:0007669"/>
    <property type="project" value="UniProtKB-UniRule"/>
</dbReference>
<keyword evidence="7 14" id="KW-1133">Transmembrane helix</keyword>
<keyword evidence="14" id="KW-0029">Amino-acid transport</keyword>
<keyword evidence="16" id="KW-1185">Reference proteome</keyword>
<dbReference type="InterPro" id="IPR050277">
    <property type="entry name" value="Sodium:Solute_Symporter"/>
</dbReference>
<gene>
    <name evidence="15" type="ORF">BC643_4507</name>
</gene>
<evidence type="ECO:0000256" key="2">
    <source>
        <dbReference type="ARBA" id="ARBA00006434"/>
    </source>
</evidence>
<dbReference type="PANTHER" id="PTHR48086">
    <property type="entry name" value="SODIUM/PROLINE SYMPORTER-RELATED"/>
    <property type="match status" value="1"/>
</dbReference>
<dbReference type="PANTHER" id="PTHR48086:SF3">
    <property type="entry name" value="SODIUM_PROLINE SYMPORTER"/>
    <property type="match status" value="1"/>
</dbReference>
<feature type="transmembrane region" description="Helical" evidence="14">
    <location>
        <begin position="264"/>
        <end position="289"/>
    </location>
</feature>
<dbReference type="GO" id="GO:0005886">
    <property type="term" value="C:plasma membrane"/>
    <property type="evidence" value="ECO:0007669"/>
    <property type="project" value="UniProtKB-SubCell"/>
</dbReference>
<organism evidence="15 16">
    <name type="scientific">Mangrovibacterium diazotrophicum</name>
    <dbReference type="NCBI Taxonomy" id="1261403"/>
    <lineage>
        <taxon>Bacteria</taxon>
        <taxon>Pseudomonadati</taxon>
        <taxon>Bacteroidota</taxon>
        <taxon>Bacteroidia</taxon>
        <taxon>Marinilabiliales</taxon>
        <taxon>Prolixibacteraceae</taxon>
        <taxon>Mangrovibacterium</taxon>
    </lineage>
</organism>
<evidence type="ECO:0000256" key="7">
    <source>
        <dbReference type="ARBA" id="ARBA00022989"/>
    </source>
</evidence>
<evidence type="ECO:0000256" key="4">
    <source>
        <dbReference type="ARBA" id="ARBA00022475"/>
    </source>
</evidence>
<dbReference type="Pfam" id="PF00474">
    <property type="entry name" value="SSF"/>
    <property type="match status" value="1"/>
</dbReference>
<feature type="transmembrane region" description="Helical" evidence="14">
    <location>
        <begin position="223"/>
        <end position="243"/>
    </location>
</feature>
<evidence type="ECO:0000256" key="14">
    <source>
        <dbReference type="RuleBase" id="RU366012"/>
    </source>
</evidence>
<evidence type="ECO:0000256" key="11">
    <source>
        <dbReference type="ARBA" id="ARBA00023201"/>
    </source>
</evidence>
<keyword evidence="5 14" id="KW-0812">Transmembrane</keyword>
<feature type="transmembrane region" description="Helical" evidence="14">
    <location>
        <begin position="120"/>
        <end position="142"/>
    </location>
</feature>
<evidence type="ECO:0000256" key="6">
    <source>
        <dbReference type="ARBA" id="ARBA00022847"/>
    </source>
</evidence>
<comment type="caution">
    <text evidence="14">Lacks conserved residue(s) required for the propagation of feature annotation.</text>
</comment>
<evidence type="ECO:0000313" key="15">
    <source>
        <dbReference type="EMBL" id="RKD86190.1"/>
    </source>
</evidence>
<dbReference type="InterPro" id="IPR001734">
    <property type="entry name" value="Na/solute_symporter"/>
</dbReference>
<comment type="function">
    <text evidence="14">Catalyzes the sodium-dependent uptake of extracellular L-proline.</text>
</comment>
<feature type="transmembrane region" description="Helical" evidence="14">
    <location>
        <begin position="68"/>
        <end position="87"/>
    </location>
</feature>
<comment type="catalytic activity">
    <reaction evidence="12">
        <text>L-proline(in) + Na(+)(in) = L-proline(out) + Na(+)(out)</text>
        <dbReference type="Rhea" id="RHEA:28967"/>
        <dbReference type="ChEBI" id="CHEBI:29101"/>
        <dbReference type="ChEBI" id="CHEBI:60039"/>
    </reaction>
</comment>
<keyword evidence="11 14" id="KW-0739">Sodium transport</keyword>